<evidence type="ECO:0000313" key="3">
    <source>
        <dbReference type="Proteomes" id="UP000291831"/>
    </source>
</evidence>
<sequence length="277" mass="32159">MPDKVEKLGNSYIQHGMFNDRIYLMKLSCRDYPDIVNRLHDLARRNGYSKIFAKVPESACPLFLKKEYEVEACIPSFYDGEETGLFLGKFLQKNRQNSSDRGTIKSVLKKAEEKAALADSPTLPEPMRWRICRPDDAEEMAEAYLHIFETYPFPIHDPDYIRETMADNVVYFAVECDGKIVSLASSDMYIEDRHVEMTDFATLPEYRKNRLAIFLLSVMEEEMRRLGLKLSYTIARAISYGMNITFSRMGYQYSGTLLNNTNISGRLESMNVWYKFL</sequence>
<dbReference type="CDD" id="cd04301">
    <property type="entry name" value="NAT_SF"/>
    <property type="match status" value="1"/>
</dbReference>
<keyword evidence="2" id="KW-0012">Acyltransferase</keyword>
<dbReference type="Pfam" id="PF00583">
    <property type="entry name" value="Acetyltransf_1"/>
    <property type="match status" value="1"/>
</dbReference>
<comment type="caution">
    <text evidence="2">The sequence shown here is derived from an EMBL/GenBank/DDBJ whole genome shotgun (WGS) entry which is preliminary data.</text>
</comment>
<evidence type="ECO:0000313" key="2">
    <source>
        <dbReference type="EMBL" id="RZB33232.1"/>
    </source>
</evidence>
<evidence type="ECO:0000259" key="1">
    <source>
        <dbReference type="PROSITE" id="PS51186"/>
    </source>
</evidence>
<dbReference type="PROSITE" id="PS51186">
    <property type="entry name" value="GNAT"/>
    <property type="match status" value="1"/>
</dbReference>
<accession>A0A8B3S836</accession>
<dbReference type="AlphaFoldDB" id="A0A8B3S836"/>
<protein>
    <submittedName>
        <fullName evidence="2">Beta-lysine N6-acetyltransferase</fullName>
        <ecNumber evidence="2">2.3.1.264</ecNumber>
    </submittedName>
</protein>
<dbReference type="Gene3D" id="3.40.630.30">
    <property type="match status" value="1"/>
</dbReference>
<organism evidence="2 3">
    <name type="scientific">Candidatus Argoarchaeum ethanivorans</name>
    <dbReference type="NCBI Taxonomy" id="2608793"/>
    <lineage>
        <taxon>Archaea</taxon>
        <taxon>Methanobacteriati</taxon>
        <taxon>Methanobacteriota</taxon>
        <taxon>Stenosarchaea group</taxon>
        <taxon>Methanomicrobia</taxon>
        <taxon>Methanosarcinales</taxon>
        <taxon>Methanosarcinales incertae sedis</taxon>
        <taxon>GOM Arc I cluster</taxon>
        <taxon>Candidatus Argoarchaeum</taxon>
    </lineage>
</organism>
<dbReference type="SUPFAM" id="SSF55729">
    <property type="entry name" value="Acyl-CoA N-acyltransferases (Nat)"/>
    <property type="match status" value="1"/>
</dbReference>
<dbReference type="GO" id="GO:0008080">
    <property type="term" value="F:N-acetyltransferase activity"/>
    <property type="evidence" value="ECO:0007669"/>
    <property type="project" value="InterPro"/>
</dbReference>
<dbReference type="InterPro" id="IPR022525">
    <property type="entry name" value="GNAT_AblB"/>
</dbReference>
<gene>
    <name evidence="2" type="ORF">AEth_00025</name>
</gene>
<dbReference type="NCBIfam" id="TIGR03827">
    <property type="entry name" value="GNAT_ablB"/>
    <property type="match status" value="1"/>
</dbReference>
<dbReference type="InterPro" id="IPR000182">
    <property type="entry name" value="GNAT_dom"/>
</dbReference>
<keyword evidence="2" id="KW-0808">Transferase</keyword>
<feature type="domain" description="N-acetyltransferase" evidence="1">
    <location>
        <begin position="127"/>
        <end position="277"/>
    </location>
</feature>
<reference evidence="3" key="1">
    <citation type="submission" date="2019-01" db="EMBL/GenBank/DDBJ databases">
        <title>Anaerobic oxidation of ethane by archaea from a marine hydrocarbon seep.</title>
        <authorList>
            <person name="Musat F."/>
        </authorList>
    </citation>
    <scope>NUCLEOTIDE SEQUENCE [LARGE SCALE GENOMIC DNA]</scope>
</reference>
<dbReference type="EMBL" id="RPGO01000001">
    <property type="protein sequence ID" value="RZB33232.1"/>
    <property type="molecule type" value="Genomic_DNA"/>
</dbReference>
<proteinExistence type="predicted"/>
<dbReference type="Proteomes" id="UP000291831">
    <property type="component" value="Unassembled WGS sequence"/>
</dbReference>
<name>A0A8B3S836_9EURY</name>
<dbReference type="EC" id="2.3.1.264" evidence="2"/>
<dbReference type="InterPro" id="IPR016181">
    <property type="entry name" value="Acyl_CoA_acyltransferase"/>
</dbReference>